<comment type="caution">
    <text evidence="2">The sequence shown here is derived from an EMBL/GenBank/DDBJ whole genome shotgun (WGS) entry which is preliminary data.</text>
</comment>
<protein>
    <recommendedName>
        <fullName evidence="1">YdhG-like domain-containing protein</fullName>
    </recommendedName>
</protein>
<accession>A0A402BBB5</accession>
<dbReference type="Gene3D" id="3.90.1150.200">
    <property type="match status" value="1"/>
</dbReference>
<dbReference type="EMBL" id="BIFT01000001">
    <property type="protein sequence ID" value="GCE28567.1"/>
    <property type="molecule type" value="Genomic_DNA"/>
</dbReference>
<evidence type="ECO:0000313" key="2">
    <source>
        <dbReference type="EMBL" id="GCE28567.1"/>
    </source>
</evidence>
<dbReference type="SUPFAM" id="SSF159888">
    <property type="entry name" value="YdhG-like"/>
    <property type="match status" value="1"/>
</dbReference>
<gene>
    <name evidence="2" type="ORF">KDA_40510</name>
</gene>
<keyword evidence="3" id="KW-1185">Reference proteome</keyword>
<dbReference type="Pfam" id="PF08818">
    <property type="entry name" value="DUF1801"/>
    <property type="match status" value="1"/>
</dbReference>
<evidence type="ECO:0000259" key="1">
    <source>
        <dbReference type="Pfam" id="PF08818"/>
    </source>
</evidence>
<evidence type="ECO:0000313" key="3">
    <source>
        <dbReference type="Proteomes" id="UP000287171"/>
    </source>
</evidence>
<sequence>MNADVTAYIDAIDRPWQAEICQHLRQVIYQVVPDIEERMQYGKPHYKKKGKYVCLFNAAKSWVGFTIFNAQTLQAPDGFFEPGGSPDRQTIKILAGQTVDYKLVATLLQEAARTL</sequence>
<organism evidence="2 3">
    <name type="scientific">Dictyobacter alpinus</name>
    <dbReference type="NCBI Taxonomy" id="2014873"/>
    <lineage>
        <taxon>Bacteria</taxon>
        <taxon>Bacillati</taxon>
        <taxon>Chloroflexota</taxon>
        <taxon>Ktedonobacteria</taxon>
        <taxon>Ktedonobacterales</taxon>
        <taxon>Dictyobacteraceae</taxon>
        <taxon>Dictyobacter</taxon>
    </lineage>
</organism>
<dbReference type="AlphaFoldDB" id="A0A402BBB5"/>
<name>A0A402BBB5_9CHLR</name>
<dbReference type="OrthoDB" id="9811812at2"/>
<dbReference type="InterPro" id="IPR014922">
    <property type="entry name" value="YdhG-like"/>
</dbReference>
<dbReference type="Proteomes" id="UP000287171">
    <property type="component" value="Unassembled WGS sequence"/>
</dbReference>
<reference evidence="3" key="1">
    <citation type="submission" date="2018-12" db="EMBL/GenBank/DDBJ databases">
        <title>Tengunoibacter tsumagoiensis gen. nov., sp. nov., Dictyobacter kobayashii sp. nov., D. alpinus sp. nov., and D. joshuensis sp. nov. and description of Dictyobacteraceae fam. nov. within the order Ktedonobacterales isolated from Tengu-no-mugimeshi.</title>
        <authorList>
            <person name="Wang C.M."/>
            <person name="Zheng Y."/>
            <person name="Sakai Y."/>
            <person name="Toyoda A."/>
            <person name="Minakuchi Y."/>
            <person name="Abe K."/>
            <person name="Yokota A."/>
            <person name="Yabe S."/>
        </authorList>
    </citation>
    <scope>NUCLEOTIDE SEQUENCE [LARGE SCALE GENOMIC DNA]</scope>
    <source>
        <strain evidence="3">Uno16</strain>
    </source>
</reference>
<dbReference type="RefSeq" id="WP_126628770.1">
    <property type="nucleotide sequence ID" value="NZ_BIFT01000001.1"/>
</dbReference>
<proteinExistence type="predicted"/>
<feature type="domain" description="YdhG-like" evidence="1">
    <location>
        <begin position="18"/>
        <end position="111"/>
    </location>
</feature>